<dbReference type="Pfam" id="PF00096">
    <property type="entry name" value="zf-C2H2"/>
    <property type="match status" value="3"/>
</dbReference>
<dbReference type="GO" id="GO:0008270">
    <property type="term" value="F:zinc ion binding"/>
    <property type="evidence" value="ECO:0007669"/>
    <property type="project" value="UniProtKB-KW"/>
</dbReference>
<feature type="compositionally biased region" description="Low complexity" evidence="7">
    <location>
        <begin position="427"/>
        <end position="444"/>
    </location>
</feature>
<reference evidence="10" key="3">
    <citation type="submission" date="2020-05" db="UniProtKB">
        <authorList>
            <consortium name="EnsemblMetazoa"/>
        </authorList>
    </citation>
    <scope>IDENTIFICATION</scope>
    <source>
        <strain evidence="10">Jacobina</strain>
    </source>
</reference>
<keyword evidence="4" id="KW-0862">Zinc</keyword>
<dbReference type="SUPFAM" id="SSF57667">
    <property type="entry name" value="beta-beta-alpha zinc fingers"/>
    <property type="match status" value="5"/>
</dbReference>
<feature type="domain" description="C2H2-type" evidence="8">
    <location>
        <begin position="308"/>
        <end position="336"/>
    </location>
</feature>
<dbReference type="FunFam" id="3.30.160.60:FF:000100">
    <property type="entry name" value="Zinc finger 45-like"/>
    <property type="match status" value="1"/>
</dbReference>
<feature type="region of interest" description="Disordered" evidence="7">
    <location>
        <begin position="473"/>
        <end position="492"/>
    </location>
</feature>
<organism evidence="10 11">
    <name type="scientific">Lutzomyia longipalpis</name>
    <name type="common">Sand fly</name>
    <dbReference type="NCBI Taxonomy" id="7200"/>
    <lineage>
        <taxon>Eukaryota</taxon>
        <taxon>Metazoa</taxon>
        <taxon>Ecdysozoa</taxon>
        <taxon>Arthropoda</taxon>
        <taxon>Hexapoda</taxon>
        <taxon>Insecta</taxon>
        <taxon>Pterygota</taxon>
        <taxon>Neoptera</taxon>
        <taxon>Endopterygota</taxon>
        <taxon>Diptera</taxon>
        <taxon>Nematocera</taxon>
        <taxon>Psychodoidea</taxon>
        <taxon>Psychodidae</taxon>
        <taxon>Lutzomyia</taxon>
        <taxon>Lutzomyia</taxon>
    </lineage>
</organism>
<dbReference type="VEuPathDB" id="VectorBase:LLOJ000010"/>
<reference evidence="9" key="2">
    <citation type="journal article" date="2020" name="BMC">
        <title>Leishmania infection induces a limited differential gene expression in the sand fly midgut.</title>
        <authorList>
            <person name="Coutinho-Abreu I.V."/>
            <person name="Serafim T.D."/>
            <person name="Meneses C."/>
            <person name="Kamhawi S."/>
            <person name="Oliveira F."/>
            <person name="Valenzuela J.G."/>
        </authorList>
    </citation>
    <scope>NUCLEOTIDE SEQUENCE</scope>
    <source>
        <strain evidence="9">Jacobina</strain>
        <tissue evidence="9">Midgut</tissue>
    </source>
</reference>
<feature type="domain" description="C2H2-type" evidence="8">
    <location>
        <begin position="223"/>
        <end position="250"/>
    </location>
</feature>
<evidence type="ECO:0000256" key="2">
    <source>
        <dbReference type="ARBA" id="ARBA00022737"/>
    </source>
</evidence>
<keyword evidence="5" id="KW-0539">Nucleus</keyword>
<feature type="domain" description="C2H2-type" evidence="8">
    <location>
        <begin position="281"/>
        <end position="303"/>
    </location>
</feature>
<dbReference type="GO" id="GO:0005634">
    <property type="term" value="C:nucleus"/>
    <property type="evidence" value="ECO:0007669"/>
    <property type="project" value="TreeGrafter"/>
</dbReference>
<evidence type="ECO:0000256" key="4">
    <source>
        <dbReference type="ARBA" id="ARBA00022833"/>
    </source>
</evidence>
<feature type="compositionally biased region" description="Acidic residues" evidence="7">
    <location>
        <begin position="60"/>
        <end position="81"/>
    </location>
</feature>
<feature type="region of interest" description="Disordered" evidence="7">
    <location>
        <begin position="368"/>
        <end position="403"/>
    </location>
</feature>
<evidence type="ECO:0000313" key="9">
    <source>
        <dbReference type="EMBL" id="MBC1169843.1"/>
    </source>
</evidence>
<feature type="domain" description="C2H2-type" evidence="8">
    <location>
        <begin position="108"/>
        <end position="135"/>
    </location>
</feature>
<dbReference type="InterPro" id="IPR013087">
    <property type="entry name" value="Znf_C2H2_type"/>
</dbReference>
<evidence type="ECO:0000256" key="5">
    <source>
        <dbReference type="ARBA" id="ARBA00023242"/>
    </source>
</evidence>
<sequence length="492" mass="57596">MEIEAEPDNLLVDYSIVKEEYTIQEQESPPEAHSLCPKEEPEQDYIIPEEVVERVKVKEEPEEYPSEEDEAIKEEVEDVEEPEVKDKEEEQQKETVQFVIQELRERKHECPVCHKFFFTLGHKNEHLKIHSSERKFQCPNCPMAFPCGSRLKKHSMVHENKDIPCNICEKRFKNLRSLGLHMELHSNTEKIECELCQKMLKTTRSLKEHYLRIHCSETANKIYNCDECGKEFGLKNHLKKHMVTHSQEKNYVCKVCSKRYKHPYDFRRHEETCSLETKDPFICNICGKDFESIRGLVAHRKKHIRVLTGCYYCERKFSYSNNLIDHIKDAHRGLPTKKVGDGFVSCSVCYGIFESLDVLKKHVRIHQNDPQTDPQTELQRQPQAEPQQDPQRESQPELQRQPQEPLLHPQAELQLKPQLELLPQREPQPELQLEPQPEPQSQPQANLQQSSSDVISNEAIRDFSDFLSGFLRGIPDIPFNPERAATEPKDDE</sequence>
<proteinExistence type="predicted"/>
<feature type="region of interest" description="Disordered" evidence="7">
    <location>
        <begin position="57"/>
        <end position="90"/>
    </location>
</feature>
<keyword evidence="3 6" id="KW-0863">Zinc-finger</keyword>
<feature type="compositionally biased region" description="Polar residues" evidence="7">
    <location>
        <begin position="368"/>
        <end position="389"/>
    </location>
</feature>
<dbReference type="AlphaFoldDB" id="A0A1B0C7Z7"/>
<accession>A0A1B0C7Z7</accession>
<dbReference type="SMART" id="SM00355">
    <property type="entry name" value="ZnF_C2H2"/>
    <property type="match status" value="9"/>
</dbReference>
<evidence type="ECO:0000313" key="11">
    <source>
        <dbReference type="Proteomes" id="UP000092461"/>
    </source>
</evidence>
<name>A0A1B0C7Z7_LUTLO</name>
<evidence type="ECO:0000256" key="6">
    <source>
        <dbReference type="PROSITE-ProRule" id="PRU00042"/>
    </source>
</evidence>
<dbReference type="PANTHER" id="PTHR24393">
    <property type="entry name" value="ZINC FINGER PROTEIN"/>
    <property type="match status" value="1"/>
</dbReference>
<dbReference type="GO" id="GO:0000978">
    <property type="term" value="F:RNA polymerase II cis-regulatory region sequence-specific DNA binding"/>
    <property type="evidence" value="ECO:0007669"/>
    <property type="project" value="TreeGrafter"/>
</dbReference>
<feature type="domain" description="C2H2-type" evidence="8">
    <location>
        <begin position="344"/>
        <end position="371"/>
    </location>
</feature>
<dbReference type="Gene3D" id="3.30.160.60">
    <property type="entry name" value="Classic Zinc Finger"/>
    <property type="match status" value="5"/>
</dbReference>
<evidence type="ECO:0000256" key="3">
    <source>
        <dbReference type="ARBA" id="ARBA00022771"/>
    </source>
</evidence>
<dbReference type="PANTHER" id="PTHR24393:SF34">
    <property type="entry name" value="PR_SET DOMAIN 13"/>
    <property type="match status" value="1"/>
</dbReference>
<dbReference type="InterPro" id="IPR036236">
    <property type="entry name" value="Znf_C2H2_sf"/>
</dbReference>
<dbReference type="EMBL" id="GITU01001140">
    <property type="protein sequence ID" value="MBC1169843.1"/>
    <property type="molecule type" value="Transcribed_RNA"/>
</dbReference>
<feature type="region of interest" description="Disordered" evidence="7">
    <location>
        <begin position="427"/>
        <end position="456"/>
    </location>
</feature>
<dbReference type="PROSITE" id="PS00028">
    <property type="entry name" value="ZINC_FINGER_C2H2_1"/>
    <property type="match status" value="7"/>
</dbReference>
<evidence type="ECO:0000256" key="1">
    <source>
        <dbReference type="ARBA" id="ARBA00022723"/>
    </source>
</evidence>
<dbReference type="Pfam" id="PF13912">
    <property type="entry name" value="zf-C2H2_6"/>
    <property type="match status" value="1"/>
</dbReference>
<protein>
    <submittedName>
        <fullName evidence="9">Putative c2h2-type zn-finger protein</fullName>
    </submittedName>
</protein>
<keyword evidence="2" id="KW-0677">Repeat</keyword>
<evidence type="ECO:0000256" key="7">
    <source>
        <dbReference type="SAM" id="MobiDB-lite"/>
    </source>
</evidence>
<feature type="region of interest" description="Disordered" evidence="7">
    <location>
        <begin position="22"/>
        <end position="43"/>
    </location>
</feature>
<reference evidence="11" key="1">
    <citation type="submission" date="2012-05" db="EMBL/GenBank/DDBJ databases">
        <title>Whole Genome Assembly of Lutzomyia longipalpis.</title>
        <authorList>
            <person name="Richards S."/>
            <person name="Qu C."/>
            <person name="Dillon R."/>
            <person name="Worley K."/>
            <person name="Scherer S."/>
            <person name="Batterton M."/>
            <person name="Taylor A."/>
            <person name="Hawes A."/>
            <person name="Hernandez B."/>
            <person name="Kovar C."/>
            <person name="Mandapat C."/>
            <person name="Pham C."/>
            <person name="Qu C."/>
            <person name="Jing C."/>
            <person name="Bess C."/>
            <person name="Bandaranaike D."/>
            <person name="Ngo D."/>
            <person name="Ongeri F."/>
            <person name="Arias F."/>
            <person name="Lara F."/>
            <person name="Weissenberger G."/>
            <person name="Kamau G."/>
            <person name="Han H."/>
            <person name="Shen H."/>
            <person name="Dinh H."/>
            <person name="Khalil I."/>
            <person name="Jones J."/>
            <person name="Shafer J."/>
            <person name="Jayaseelan J."/>
            <person name="Quiroz J."/>
            <person name="Blankenburg K."/>
            <person name="Nguyen L."/>
            <person name="Jackson L."/>
            <person name="Francisco L."/>
            <person name="Tang L.-Y."/>
            <person name="Pu L.-L."/>
            <person name="Perales L."/>
            <person name="Lorensuhewa L."/>
            <person name="Munidasa M."/>
            <person name="Coyle M."/>
            <person name="Taylor M."/>
            <person name="Puazo M."/>
            <person name="Firestine M."/>
            <person name="Scheel M."/>
            <person name="Javaid M."/>
            <person name="Wang M."/>
            <person name="Li M."/>
            <person name="Tabassum N."/>
            <person name="Saada N."/>
            <person name="Osuji N."/>
            <person name="Aqrawi P."/>
            <person name="Fu Q."/>
            <person name="Thornton R."/>
            <person name="Raj R."/>
            <person name="Goodspeed R."/>
            <person name="Mata R."/>
            <person name="Najjar R."/>
            <person name="Gubbala S."/>
            <person name="Lee S."/>
            <person name="Denson S."/>
            <person name="Patil S."/>
            <person name="Macmil S."/>
            <person name="Qi S."/>
            <person name="Matskevitch T."/>
            <person name="Palculict T."/>
            <person name="Mathew T."/>
            <person name="Vee V."/>
            <person name="Velamala V."/>
            <person name="Korchina V."/>
            <person name="Cai W."/>
            <person name="Liu W."/>
            <person name="Dai W."/>
            <person name="Zou X."/>
            <person name="Zhu Y."/>
            <person name="Zhang Y."/>
            <person name="Wu Y.-Q."/>
            <person name="Xin Y."/>
            <person name="Nazarath L."/>
            <person name="Kovar C."/>
            <person name="Han Y."/>
            <person name="Muzny D."/>
            <person name="Gibbs R."/>
        </authorList>
    </citation>
    <scope>NUCLEOTIDE SEQUENCE [LARGE SCALE GENOMIC DNA]</scope>
    <source>
        <strain evidence="11">Jacobina</strain>
    </source>
</reference>
<dbReference type="VEuPathDB" id="VectorBase:LLONM1_006417"/>
<dbReference type="EnsemblMetazoa" id="LLOJ000010-RA">
    <property type="protein sequence ID" value="LLOJ000010-PA"/>
    <property type="gene ID" value="LLOJ000010"/>
</dbReference>
<keyword evidence="11" id="KW-1185">Reference proteome</keyword>
<feature type="domain" description="C2H2-type" evidence="8">
    <location>
        <begin position="191"/>
        <end position="219"/>
    </location>
</feature>
<evidence type="ECO:0000313" key="10">
    <source>
        <dbReference type="EnsemblMetazoa" id="LLOJ000010-PA"/>
    </source>
</evidence>
<dbReference type="Proteomes" id="UP000092461">
    <property type="component" value="Unassembled WGS sequence"/>
</dbReference>
<feature type="domain" description="C2H2-type" evidence="8">
    <location>
        <begin position="136"/>
        <end position="163"/>
    </location>
</feature>
<dbReference type="GO" id="GO:0001228">
    <property type="term" value="F:DNA-binding transcription activator activity, RNA polymerase II-specific"/>
    <property type="evidence" value="ECO:0007669"/>
    <property type="project" value="TreeGrafter"/>
</dbReference>
<evidence type="ECO:0000259" key="8">
    <source>
        <dbReference type="PROSITE" id="PS50157"/>
    </source>
</evidence>
<feature type="compositionally biased region" description="Polar residues" evidence="7">
    <location>
        <begin position="445"/>
        <end position="455"/>
    </location>
</feature>
<dbReference type="EMBL" id="AJWK01000031">
    <property type="status" value="NOT_ANNOTATED_CDS"/>
    <property type="molecule type" value="Genomic_DNA"/>
</dbReference>
<keyword evidence="1" id="KW-0479">Metal-binding</keyword>
<dbReference type="PROSITE" id="PS50157">
    <property type="entry name" value="ZINC_FINGER_C2H2_2"/>
    <property type="match status" value="8"/>
</dbReference>
<feature type="domain" description="C2H2-type" evidence="8">
    <location>
        <begin position="163"/>
        <end position="190"/>
    </location>
</feature>